<feature type="domain" description="Sulfatase N-terminal" evidence="5">
    <location>
        <begin position="43"/>
        <end position="400"/>
    </location>
</feature>
<dbReference type="Gene3D" id="3.40.720.10">
    <property type="entry name" value="Alkaline Phosphatase, subunit A"/>
    <property type="match status" value="1"/>
</dbReference>
<keyword evidence="2" id="KW-0479">Metal-binding</keyword>
<evidence type="ECO:0000256" key="2">
    <source>
        <dbReference type="ARBA" id="ARBA00022723"/>
    </source>
</evidence>
<dbReference type="STRING" id="714943.Mucpa_4835"/>
<dbReference type="GO" id="GO:0046872">
    <property type="term" value="F:metal ion binding"/>
    <property type="evidence" value="ECO:0007669"/>
    <property type="project" value="UniProtKB-KW"/>
</dbReference>
<dbReference type="InterPro" id="IPR050738">
    <property type="entry name" value="Sulfatase"/>
</dbReference>
<accession>H1Y5A9</accession>
<dbReference type="GO" id="GO:0004065">
    <property type="term" value="F:arylsulfatase activity"/>
    <property type="evidence" value="ECO:0007669"/>
    <property type="project" value="TreeGrafter"/>
</dbReference>
<keyword evidence="3" id="KW-0378">Hydrolase</keyword>
<dbReference type="InterPro" id="IPR000917">
    <property type="entry name" value="Sulfatase_N"/>
</dbReference>
<evidence type="ECO:0000313" key="7">
    <source>
        <dbReference type="Proteomes" id="UP000002774"/>
    </source>
</evidence>
<dbReference type="AlphaFoldDB" id="H1Y5A9"/>
<comment type="similarity">
    <text evidence="1">Belongs to the sulfatase family.</text>
</comment>
<evidence type="ECO:0000256" key="1">
    <source>
        <dbReference type="ARBA" id="ARBA00008779"/>
    </source>
</evidence>
<dbReference type="SUPFAM" id="SSF53649">
    <property type="entry name" value="Alkaline phosphatase-like"/>
    <property type="match status" value="1"/>
</dbReference>
<dbReference type="HOGENOM" id="CLU_006332_10_4_10"/>
<evidence type="ECO:0000259" key="5">
    <source>
        <dbReference type="Pfam" id="PF00884"/>
    </source>
</evidence>
<dbReference type="InterPro" id="IPR017850">
    <property type="entry name" value="Alkaline_phosphatase_core_sf"/>
</dbReference>
<dbReference type="PROSITE" id="PS00523">
    <property type="entry name" value="SULFATASE_1"/>
    <property type="match status" value="1"/>
</dbReference>
<dbReference type="Pfam" id="PF00884">
    <property type="entry name" value="Sulfatase"/>
    <property type="match status" value="1"/>
</dbReference>
<evidence type="ECO:0000256" key="4">
    <source>
        <dbReference type="ARBA" id="ARBA00022837"/>
    </source>
</evidence>
<name>H1Y5A9_9SPHI</name>
<dbReference type="eggNOG" id="COG3119">
    <property type="taxonomic scope" value="Bacteria"/>
</dbReference>
<gene>
    <name evidence="6" type="ORF">Mucpa_4835</name>
</gene>
<evidence type="ECO:0000256" key="3">
    <source>
        <dbReference type="ARBA" id="ARBA00022801"/>
    </source>
</evidence>
<reference evidence="6" key="1">
    <citation type="submission" date="2011-09" db="EMBL/GenBank/DDBJ databases">
        <title>The permanent draft genome of Mucilaginibacter paludis DSM 18603.</title>
        <authorList>
            <consortium name="US DOE Joint Genome Institute (JGI-PGF)"/>
            <person name="Lucas S."/>
            <person name="Han J."/>
            <person name="Lapidus A."/>
            <person name="Bruce D."/>
            <person name="Goodwin L."/>
            <person name="Pitluck S."/>
            <person name="Peters L."/>
            <person name="Kyrpides N."/>
            <person name="Mavromatis K."/>
            <person name="Ivanova N."/>
            <person name="Mikhailova N."/>
            <person name="Held B."/>
            <person name="Detter J.C."/>
            <person name="Tapia R."/>
            <person name="Han C."/>
            <person name="Land M."/>
            <person name="Hauser L."/>
            <person name="Markowitz V."/>
            <person name="Cheng J.-F."/>
            <person name="Hugenholtz P."/>
            <person name="Woyke T."/>
            <person name="Wu D."/>
            <person name="Tindall B."/>
            <person name="Brambilla E."/>
            <person name="Klenk H.-P."/>
            <person name="Eisen J.A."/>
        </authorList>
    </citation>
    <scope>NUCLEOTIDE SEQUENCE [LARGE SCALE GENOMIC DNA]</scope>
    <source>
        <strain evidence="6">DSM 18603</strain>
    </source>
</reference>
<dbReference type="PANTHER" id="PTHR42693:SF53">
    <property type="entry name" value="ENDO-4-O-SULFATASE"/>
    <property type="match status" value="1"/>
</dbReference>
<sequence>MVLLWLLWPFADKSFEIVPDKQKIKEKEAFLNAPVNHQEAKRPNIIILLADDLGKTDIPLYGNKVVQTPNINQLAKEGTTFTEGYVSAPICSPSRAGLLTGRYQQRFGYEFQPVNRYFSNRLERIILNKAFDLQELEFDSQNHVPDKQAIARQGLPDQEITIAELLKKNGYATAITGKWHLGFSPQFSPLKHGFDYFFGFNEAYAWYTDTANTVNVHHKGIMDSHIWETGNTGTSQKQRNGKSIYEKDFYTNAIAREATAFIDRNKQRPFLLYVPFNAPHTPFQASKVDVKKYQDRGVADLNKAVYYTLISGLDNAIGQILAKVKAEGLENNTLIFFLSDNGGATYTHATSNAPLRGGKMSLYEGGLNIPFIIKWTGHLPSGATFDRPVTSLDIFATAAAVSSSVLPANKYDGVNLVPYLTHRDTSAPHKILYWRAGQNKAIRKGDWKLVLNLKDNITALYNLHSDKVEQNNLAAKKPGIVAQLKQDLANWEATLQAPLWPSSGFYKNITDGKTDRFPL</sequence>
<dbReference type="Proteomes" id="UP000002774">
    <property type="component" value="Chromosome"/>
</dbReference>
<dbReference type="InterPro" id="IPR024607">
    <property type="entry name" value="Sulfatase_CS"/>
</dbReference>
<dbReference type="Gene3D" id="3.30.1120.10">
    <property type="match status" value="1"/>
</dbReference>
<keyword evidence="4" id="KW-0106">Calcium</keyword>
<organism evidence="6 7">
    <name type="scientific">Mucilaginibacter paludis DSM 18603</name>
    <dbReference type="NCBI Taxonomy" id="714943"/>
    <lineage>
        <taxon>Bacteria</taxon>
        <taxon>Pseudomonadati</taxon>
        <taxon>Bacteroidota</taxon>
        <taxon>Sphingobacteriia</taxon>
        <taxon>Sphingobacteriales</taxon>
        <taxon>Sphingobacteriaceae</taxon>
        <taxon>Mucilaginibacter</taxon>
    </lineage>
</organism>
<keyword evidence="7" id="KW-1185">Reference proteome</keyword>
<dbReference type="EMBL" id="CM001403">
    <property type="protein sequence ID" value="EHQ28920.1"/>
    <property type="molecule type" value="Genomic_DNA"/>
</dbReference>
<proteinExistence type="inferred from homology"/>
<dbReference type="PANTHER" id="PTHR42693">
    <property type="entry name" value="ARYLSULFATASE FAMILY MEMBER"/>
    <property type="match status" value="1"/>
</dbReference>
<protein>
    <submittedName>
        <fullName evidence="6">Sulfatase</fullName>
    </submittedName>
</protein>
<evidence type="ECO:0000313" key="6">
    <source>
        <dbReference type="EMBL" id="EHQ28920.1"/>
    </source>
</evidence>